<dbReference type="SUPFAM" id="SSF56507">
    <property type="entry name" value="Methionine synthase activation domain-like"/>
    <property type="match status" value="1"/>
</dbReference>
<name>A0A1Y4LD73_9FIRM</name>
<protein>
    <recommendedName>
        <fullName evidence="3">Methionine synthase</fullName>
    </recommendedName>
</protein>
<dbReference type="GO" id="GO:0008705">
    <property type="term" value="F:methionine synthase activity"/>
    <property type="evidence" value="ECO:0007669"/>
    <property type="project" value="InterPro"/>
</dbReference>
<dbReference type="Proteomes" id="UP000195897">
    <property type="component" value="Unassembled WGS sequence"/>
</dbReference>
<gene>
    <name evidence="1" type="ORF">B5F17_01685</name>
</gene>
<dbReference type="AlphaFoldDB" id="A0A1Y4LD73"/>
<comment type="caution">
    <text evidence="1">The sequence shown here is derived from an EMBL/GenBank/DDBJ whole genome shotgun (WGS) entry which is preliminary data.</text>
</comment>
<dbReference type="RefSeq" id="WP_087370120.1">
    <property type="nucleotide sequence ID" value="NZ_JBKTCX010000035.1"/>
</dbReference>
<dbReference type="PIRSF" id="PIRSF037984">
    <property type="entry name" value="Met_synth_TM0269_prd"/>
    <property type="match status" value="1"/>
</dbReference>
<proteinExistence type="predicted"/>
<organism evidence="1 2">
    <name type="scientific">Butyricicoccus pullicaecorum</name>
    <dbReference type="NCBI Taxonomy" id="501571"/>
    <lineage>
        <taxon>Bacteria</taxon>
        <taxon>Bacillati</taxon>
        <taxon>Bacillota</taxon>
        <taxon>Clostridia</taxon>
        <taxon>Eubacteriales</taxon>
        <taxon>Butyricicoccaceae</taxon>
        <taxon>Butyricicoccus</taxon>
    </lineage>
</organism>
<dbReference type="EMBL" id="NFKK01000001">
    <property type="protein sequence ID" value="OUP54643.1"/>
    <property type="molecule type" value="Genomic_DNA"/>
</dbReference>
<dbReference type="Gene3D" id="3.40.109.40">
    <property type="match status" value="1"/>
</dbReference>
<dbReference type="InterPro" id="IPR017342">
    <property type="entry name" value="S-AdoMet-dep_Met_synth_prd"/>
</dbReference>
<accession>A0A1Y4LD73</accession>
<evidence type="ECO:0000313" key="1">
    <source>
        <dbReference type="EMBL" id="OUP54643.1"/>
    </source>
</evidence>
<dbReference type="InterPro" id="IPR037010">
    <property type="entry name" value="VitB12-dep_Met_synth_activ_sf"/>
</dbReference>
<reference evidence="2" key="1">
    <citation type="submission" date="2017-04" db="EMBL/GenBank/DDBJ databases">
        <title>Function of individual gut microbiota members based on whole genome sequencing of pure cultures obtained from chicken caecum.</title>
        <authorList>
            <person name="Medvecky M."/>
            <person name="Cejkova D."/>
            <person name="Polansky O."/>
            <person name="Karasova D."/>
            <person name="Kubasova T."/>
            <person name="Cizek A."/>
            <person name="Rychlik I."/>
        </authorList>
    </citation>
    <scope>NUCLEOTIDE SEQUENCE [LARGE SCALE GENOMIC DNA]</scope>
    <source>
        <strain evidence="2">An180</strain>
    </source>
</reference>
<evidence type="ECO:0000313" key="2">
    <source>
        <dbReference type="Proteomes" id="UP000195897"/>
    </source>
</evidence>
<evidence type="ECO:0008006" key="3">
    <source>
        <dbReference type="Google" id="ProtNLM"/>
    </source>
</evidence>
<sequence>MNLNLETFNRKEVLQYLRWTGSEIPPEVDALIDDCMAETLRVSEPRFTYRILPIDWEAHTPELAFVGQDIPNMLADSDRVVLLAATLGGGLELAIRRAQVRDMSRAVVLDCCGSAAIEAVCDAAEREIQSAVGEGVYLTDRFSPGYGDLPILLQDDFVRLVDAPRRIGLTVTSTHILTPRKSVTAIIGLANKPQTKRFRGCAYCSMFETCAFRKAGKTCGRE</sequence>